<dbReference type="AlphaFoldDB" id="E3KKQ5"/>
<evidence type="ECO:0000256" key="1">
    <source>
        <dbReference type="SAM" id="MobiDB-lite"/>
    </source>
</evidence>
<reference evidence="4" key="2">
    <citation type="journal article" date="2011" name="Proc. Natl. Acad. Sci. U.S.A.">
        <title>Obligate biotrophy features unraveled by the genomic analysis of rust fungi.</title>
        <authorList>
            <person name="Duplessis S."/>
            <person name="Cuomo C.A."/>
            <person name="Lin Y.-C."/>
            <person name="Aerts A."/>
            <person name="Tisserant E."/>
            <person name="Veneault-Fourrey C."/>
            <person name="Joly D.L."/>
            <person name="Hacquard S."/>
            <person name="Amselem J."/>
            <person name="Cantarel B.L."/>
            <person name="Chiu R."/>
            <person name="Coutinho P.M."/>
            <person name="Feau N."/>
            <person name="Field M."/>
            <person name="Frey P."/>
            <person name="Gelhaye E."/>
            <person name="Goldberg J."/>
            <person name="Grabherr M.G."/>
            <person name="Kodira C.D."/>
            <person name="Kohler A."/>
            <person name="Kuees U."/>
            <person name="Lindquist E.A."/>
            <person name="Lucas S.M."/>
            <person name="Mago R."/>
            <person name="Mauceli E."/>
            <person name="Morin E."/>
            <person name="Murat C."/>
            <person name="Pangilinan J.L."/>
            <person name="Park R."/>
            <person name="Pearson M."/>
            <person name="Quesneville H."/>
            <person name="Rouhier N."/>
            <person name="Sakthikumar S."/>
            <person name="Salamov A.A."/>
            <person name="Schmutz J."/>
            <person name="Selles B."/>
            <person name="Shapiro H."/>
            <person name="Tanguay P."/>
            <person name="Tuskan G.A."/>
            <person name="Henrissat B."/>
            <person name="Van de Peer Y."/>
            <person name="Rouze P."/>
            <person name="Ellis J.G."/>
            <person name="Dodds P.N."/>
            <person name="Schein J.E."/>
            <person name="Zhong S."/>
            <person name="Hamelin R.C."/>
            <person name="Grigoriev I.V."/>
            <person name="Szabo L.J."/>
            <person name="Martin F."/>
        </authorList>
    </citation>
    <scope>NUCLEOTIDE SEQUENCE [LARGE SCALE GENOMIC DNA]</scope>
    <source>
        <strain evidence="4">CRL 75-36-700-3 / race SCCL</strain>
    </source>
</reference>
<protein>
    <recommendedName>
        <fullName evidence="2">Tet-like 2OG-Fe(II) oxygenase domain-containing protein</fullName>
    </recommendedName>
</protein>
<feature type="region of interest" description="Disordered" evidence="1">
    <location>
        <begin position="370"/>
        <end position="390"/>
    </location>
</feature>
<evidence type="ECO:0000259" key="2">
    <source>
        <dbReference type="Pfam" id="PF20515"/>
    </source>
</evidence>
<name>E3KKQ5_PUCGT</name>
<feature type="compositionally biased region" description="Polar residues" evidence="1">
    <location>
        <begin position="378"/>
        <end position="390"/>
    </location>
</feature>
<dbReference type="GeneID" id="10526854"/>
<evidence type="ECO:0000313" key="4">
    <source>
        <dbReference type="Proteomes" id="UP000008783"/>
    </source>
</evidence>
<dbReference type="InterPro" id="IPR046798">
    <property type="entry name" value="2OG-FeII_Oxy_6"/>
</dbReference>
<proteinExistence type="predicted"/>
<keyword evidence="4" id="KW-1185">Reference proteome</keyword>
<dbReference type="HOGENOM" id="CLU_026798_0_0_1"/>
<dbReference type="Pfam" id="PF20515">
    <property type="entry name" value="2OG-FeII_Oxy_6"/>
    <property type="match status" value="1"/>
</dbReference>
<dbReference type="KEGG" id="pgr:PGTG_10351"/>
<gene>
    <name evidence="3" type="ORF">PGTG_10351</name>
</gene>
<dbReference type="RefSeq" id="XP_003329299.2">
    <property type="nucleotide sequence ID" value="XM_003329251.2"/>
</dbReference>
<organism evidence="3 4">
    <name type="scientific">Puccinia graminis f. sp. tritici (strain CRL 75-36-700-3 / race SCCL)</name>
    <name type="common">Black stem rust fungus</name>
    <dbReference type="NCBI Taxonomy" id="418459"/>
    <lineage>
        <taxon>Eukaryota</taxon>
        <taxon>Fungi</taxon>
        <taxon>Dikarya</taxon>
        <taxon>Basidiomycota</taxon>
        <taxon>Pucciniomycotina</taxon>
        <taxon>Pucciniomycetes</taxon>
        <taxon>Pucciniales</taxon>
        <taxon>Pucciniaceae</taxon>
        <taxon>Puccinia</taxon>
    </lineage>
</organism>
<sequence>MSDMASYQKLRKKQKLNTKQANQRIAEVAVTVDETTALPQDDPRGPDCGITWSDRRFQPLNLYPRLKPNQKPSPADIETAQQLARKLIYYFDHGKVALLDKKNNLKVIALIEFTPLERLSELERAELNTVATFLNGAKDFVNKINCPSRSWGGNMRMVGWRKGMESLELLGRYRDQDAIDNAQDKYDKLMRESSTSSDILGRIFKRFANVAFQDNRELMAKDYIPAHAALDFDAPLKPDDCASNLSFTRDDFYNPPHSDKGDISEFAFGLFFPISRADGKLAMGCNPDNVSGGSFVFPNYRCGIDFSKQNGVVKMVWRAKDYEHCTLPPGEAKANMRAGISLQINQKTASAARDSKSGAIYSRPANIGKDRTKMYMGNHNSHLNPPNRNP</sequence>
<evidence type="ECO:0000313" key="3">
    <source>
        <dbReference type="EMBL" id="EFP84880.2"/>
    </source>
</evidence>
<dbReference type="InParanoid" id="E3KKQ5"/>
<feature type="domain" description="Tet-like 2OG-Fe(II) oxygenase" evidence="2">
    <location>
        <begin position="123"/>
        <end position="329"/>
    </location>
</feature>
<dbReference type="OrthoDB" id="2506686at2759"/>
<dbReference type="Proteomes" id="UP000008783">
    <property type="component" value="Unassembled WGS sequence"/>
</dbReference>
<dbReference type="VEuPathDB" id="FungiDB:PGTG_10351"/>
<reference key="1">
    <citation type="submission" date="2007-01" db="EMBL/GenBank/DDBJ databases">
        <title>The Genome Sequence of Puccinia graminis f. sp. tritici Strain CRL 75-36-700-3.</title>
        <authorList>
            <consortium name="The Broad Institute Genome Sequencing Platform"/>
            <person name="Birren B."/>
            <person name="Lander E."/>
            <person name="Galagan J."/>
            <person name="Nusbaum C."/>
            <person name="Devon K."/>
            <person name="Cuomo C."/>
            <person name="Jaffe D."/>
            <person name="Butler J."/>
            <person name="Alvarez P."/>
            <person name="Gnerre S."/>
            <person name="Grabherr M."/>
            <person name="Mauceli E."/>
            <person name="Brockman W."/>
            <person name="Young S."/>
            <person name="LaButti K."/>
            <person name="Sykes S."/>
            <person name="DeCaprio D."/>
            <person name="Crawford M."/>
            <person name="Koehrsen M."/>
            <person name="Engels R."/>
            <person name="Montgomery P."/>
            <person name="Pearson M."/>
            <person name="Howarth C."/>
            <person name="Larson L."/>
            <person name="White J."/>
            <person name="Zeng Q."/>
            <person name="Kodira C."/>
            <person name="Yandava C."/>
            <person name="Alvarado L."/>
            <person name="O'Leary S."/>
            <person name="Szabo L."/>
            <person name="Dean R."/>
            <person name="Schein J."/>
        </authorList>
    </citation>
    <scope>NUCLEOTIDE SEQUENCE</scope>
    <source>
        <strain>CRL 75-36-700-3</strain>
    </source>
</reference>
<accession>E3KKQ5</accession>
<dbReference type="EMBL" id="DS178292">
    <property type="protein sequence ID" value="EFP84880.2"/>
    <property type="molecule type" value="Genomic_DNA"/>
</dbReference>